<accession>A0ABY5QMC1</accession>
<feature type="domain" description="DUF4015" evidence="2">
    <location>
        <begin position="106"/>
        <end position="418"/>
    </location>
</feature>
<dbReference type="EMBL" id="CP102780">
    <property type="protein sequence ID" value="UVA81951.1"/>
    <property type="molecule type" value="Genomic_DNA"/>
</dbReference>
<protein>
    <submittedName>
        <fullName evidence="3">Carboxypeptidase regulatory-like domain-containing protein</fullName>
    </submittedName>
</protein>
<name>A0ABY5QMC1_9BURK</name>
<dbReference type="RefSeq" id="WP_257960012.1">
    <property type="nucleotide sequence ID" value="NZ_CP102780.1"/>
</dbReference>
<dbReference type="Gene3D" id="2.60.40.1120">
    <property type="entry name" value="Carboxypeptidase-like, regulatory domain"/>
    <property type="match status" value="1"/>
</dbReference>
<dbReference type="Pfam" id="PF13620">
    <property type="entry name" value="CarboxypepD_reg"/>
    <property type="match status" value="1"/>
</dbReference>
<keyword evidence="1" id="KW-0732">Signal</keyword>
<dbReference type="Pfam" id="PF13200">
    <property type="entry name" value="DUF4015"/>
    <property type="match status" value="1"/>
</dbReference>
<evidence type="ECO:0000313" key="4">
    <source>
        <dbReference type="Proteomes" id="UP001058980"/>
    </source>
</evidence>
<feature type="chain" id="PRO_5046997760" evidence="1">
    <location>
        <begin position="28"/>
        <end position="425"/>
    </location>
</feature>
<dbReference type="SUPFAM" id="SSF51445">
    <property type="entry name" value="(Trans)glycosidases"/>
    <property type="match status" value="1"/>
</dbReference>
<keyword evidence="4" id="KW-1185">Reference proteome</keyword>
<proteinExistence type="predicted"/>
<dbReference type="InterPro" id="IPR008969">
    <property type="entry name" value="CarboxyPept-like_regulatory"/>
</dbReference>
<dbReference type="Gene3D" id="3.20.20.80">
    <property type="entry name" value="Glycosidases"/>
    <property type="match status" value="1"/>
</dbReference>
<dbReference type="InterPro" id="IPR025275">
    <property type="entry name" value="DUF4015"/>
</dbReference>
<dbReference type="Proteomes" id="UP001058980">
    <property type="component" value="Chromosome"/>
</dbReference>
<reference evidence="3" key="1">
    <citation type="submission" date="2022-08" db="EMBL/GenBank/DDBJ databases">
        <title>Multi-unit outbreak of Pandoraea commovens among non-cystic fibrosis intensive care patients from 2019 to 2021 in Berlin, Germany.</title>
        <authorList>
            <person name="Menzel P."/>
        </authorList>
    </citation>
    <scope>NUCLEOTIDE SEQUENCE</scope>
    <source>
        <strain evidence="3">LB-19-202-79</strain>
    </source>
</reference>
<evidence type="ECO:0000259" key="2">
    <source>
        <dbReference type="Pfam" id="PF13200"/>
    </source>
</evidence>
<organism evidence="3 4">
    <name type="scientific">Pandoraea commovens</name>
    <dbReference type="NCBI Taxonomy" id="2508289"/>
    <lineage>
        <taxon>Bacteria</taxon>
        <taxon>Pseudomonadati</taxon>
        <taxon>Pseudomonadota</taxon>
        <taxon>Betaproteobacteria</taxon>
        <taxon>Burkholderiales</taxon>
        <taxon>Burkholderiaceae</taxon>
        <taxon>Pandoraea</taxon>
    </lineage>
</organism>
<evidence type="ECO:0000256" key="1">
    <source>
        <dbReference type="SAM" id="SignalP"/>
    </source>
</evidence>
<gene>
    <name evidence="3" type="ORF">NTU39_13585</name>
</gene>
<feature type="signal peptide" evidence="1">
    <location>
        <begin position="1"/>
        <end position="27"/>
    </location>
</feature>
<evidence type="ECO:0000313" key="3">
    <source>
        <dbReference type="EMBL" id="UVA81951.1"/>
    </source>
</evidence>
<dbReference type="SUPFAM" id="SSF49464">
    <property type="entry name" value="Carboxypeptidase regulatory domain-like"/>
    <property type="match status" value="1"/>
</dbReference>
<dbReference type="InterPro" id="IPR017853">
    <property type="entry name" value="GH"/>
</dbReference>
<sequence length="425" mass="46765">MTSQVKRVGAILICLLAQALPSLAANAASGMVVDAMTRQPIPGAIVVAGEHMAMTAKDGSFTISDVGAEVATLTVKAPGFLRVAVPMAKPGEGGMVVTMTAFRPKAVYLSAYGVSSRTLLAAALALTDTTVVNALVIDLKGDRGVTPYQSPAREHIGAQTYIPRNAPHVADLPGLVKVLHARGLYLIARIVVFKDDPLAQVRPEWAVRNAHGDVWRDHEQLRWLDPTLPVVWSHNLDLAEEAARMGFDEIQFDYLRFPDAAGLQFHEPNTEAHRVAAITGFLDAAQERLTRYGVYTSVDIFGYVCWNLNDTDIGQQLETFGSRVDYISPMLYPSGFTWGLPGCRKPTEHPGEIVSRSLSEAIRRSGLPGVRFRPWLQAFRDYAFDRKAFGPLEIQAQIKAAESEQTDGWMLWNPRNQYDRDALPR</sequence>